<reference evidence="2" key="1">
    <citation type="submission" date="2021-01" db="EMBL/GenBank/DDBJ databases">
        <authorList>
            <person name="Corre E."/>
            <person name="Pelletier E."/>
            <person name="Niang G."/>
            <person name="Scheremetjew M."/>
            <person name="Finn R."/>
            <person name="Kale V."/>
            <person name="Holt S."/>
            <person name="Cochrane G."/>
            <person name="Meng A."/>
            <person name="Brown T."/>
            <person name="Cohen L."/>
        </authorList>
    </citation>
    <scope>NUCLEOTIDE SEQUENCE</scope>
    <source>
        <strain evidence="2">CCMP645</strain>
    </source>
</reference>
<dbReference type="SUPFAM" id="SSF81383">
    <property type="entry name" value="F-box domain"/>
    <property type="match status" value="1"/>
</dbReference>
<dbReference type="InterPro" id="IPR006626">
    <property type="entry name" value="PbH1"/>
</dbReference>
<dbReference type="SMART" id="SM00710">
    <property type="entry name" value="PbH1"/>
    <property type="match status" value="4"/>
</dbReference>
<dbReference type="AlphaFoldDB" id="A0A7S4BD94"/>
<dbReference type="SMART" id="SM00256">
    <property type="entry name" value="FBOX"/>
    <property type="match status" value="1"/>
</dbReference>
<dbReference type="Gene3D" id="2.160.20.10">
    <property type="entry name" value="Single-stranded right-handed beta-helix, Pectin lyase-like"/>
    <property type="match status" value="1"/>
</dbReference>
<name>A0A7S4BD94_CHRCT</name>
<evidence type="ECO:0000313" key="2">
    <source>
        <dbReference type="EMBL" id="CAE0762211.1"/>
    </source>
</evidence>
<dbReference type="EMBL" id="HBIZ01023439">
    <property type="protein sequence ID" value="CAE0762211.1"/>
    <property type="molecule type" value="Transcribed_RNA"/>
</dbReference>
<dbReference type="InterPro" id="IPR011050">
    <property type="entry name" value="Pectin_lyase_fold/virulence"/>
</dbReference>
<accession>A0A7S4BD94</accession>
<sequence length="569" mass="60207">MSFQLDHEAFDDACDDYCLYAPPPLCHQRSIEFPGSSYSFQDEVVDTELVYRSISLAGTQAVLDDYCTDATSALIDGSYDYSSPHTNDSCLWESELPLAYDRSLSISDSLCSSDAGYASYCTAAHLYMHPVQSQNAPSKVTELPPELFDLVLQHLSTSPDLFMVMCTCRAWRDAARVQYAARTIFVPAEPDALLRAVRAAAPGETIRLLPGVHMLSDELTVDRPLRLLGPGADDADAGSVHAAGCASDASHANCSCGAECVTGVSDVSGGGGGGDGCGVVCARDAVLCSPKHVVIRTRSSTCLSRLTLCRLGDDVGYPNTVVFAEASRLFLDGCRITCGGGATSVAEALHAFDGFAHPAHALDACACPAAQQGGCRPPVDSQRLDRPQAGVWVGAAASVFMTRNLISCTMGPGIKVYRGTLEAEGNTVAYSCRGANVVANGGKVRLVRNVIRSAFGDGISSWNDAEMRVEANHIHSNTGSGVAINSVGGEVRITDNYVFDNAKSAVLFVTSQAQQAVLSGNMMLEQNGGGGVQGLRQHHKARGRMLTPMHCAPVAPRRDVFDASLSMET</sequence>
<dbReference type="InterPro" id="IPR036047">
    <property type="entry name" value="F-box-like_dom_sf"/>
</dbReference>
<gene>
    <name evidence="2" type="ORF">PCAR00345_LOCUS14823</name>
</gene>
<dbReference type="Pfam" id="PF12937">
    <property type="entry name" value="F-box-like"/>
    <property type="match status" value="1"/>
</dbReference>
<evidence type="ECO:0000259" key="1">
    <source>
        <dbReference type="SMART" id="SM00256"/>
    </source>
</evidence>
<organism evidence="2">
    <name type="scientific">Chrysotila carterae</name>
    <name type="common">Marine alga</name>
    <name type="synonym">Syracosphaera carterae</name>
    <dbReference type="NCBI Taxonomy" id="13221"/>
    <lineage>
        <taxon>Eukaryota</taxon>
        <taxon>Haptista</taxon>
        <taxon>Haptophyta</taxon>
        <taxon>Prymnesiophyceae</taxon>
        <taxon>Isochrysidales</taxon>
        <taxon>Isochrysidaceae</taxon>
        <taxon>Chrysotila</taxon>
    </lineage>
</organism>
<proteinExistence type="predicted"/>
<dbReference type="CDD" id="cd09917">
    <property type="entry name" value="F-box_SF"/>
    <property type="match status" value="1"/>
</dbReference>
<dbReference type="SUPFAM" id="SSF51126">
    <property type="entry name" value="Pectin lyase-like"/>
    <property type="match status" value="1"/>
</dbReference>
<dbReference type="InterPro" id="IPR039448">
    <property type="entry name" value="Beta_helix"/>
</dbReference>
<feature type="domain" description="F-box" evidence="1">
    <location>
        <begin position="143"/>
        <end position="184"/>
    </location>
</feature>
<dbReference type="InterPro" id="IPR012334">
    <property type="entry name" value="Pectin_lyas_fold"/>
</dbReference>
<dbReference type="InterPro" id="IPR001810">
    <property type="entry name" value="F-box_dom"/>
</dbReference>
<dbReference type="Pfam" id="PF13229">
    <property type="entry name" value="Beta_helix"/>
    <property type="match status" value="1"/>
</dbReference>
<protein>
    <recommendedName>
        <fullName evidence="1">F-box domain-containing protein</fullName>
    </recommendedName>
</protein>